<dbReference type="AlphaFoldDB" id="A0A6G1LLD9"/>
<evidence type="ECO:0000256" key="1">
    <source>
        <dbReference type="SAM" id="Phobius"/>
    </source>
</evidence>
<proteinExistence type="predicted"/>
<accession>A0A6G1LLD9</accession>
<evidence type="ECO:0000313" key="3">
    <source>
        <dbReference type="Proteomes" id="UP000799436"/>
    </source>
</evidence>
<sequence>MSQMHYAGDFYGKLRSFFAASASYIYATAALISVARLCIQRSLAHQVRSYVGVLCPAMVLHGRIFQLPTQVLGVPDTVGQFLSGTPKGCESHADLSLHRATRTIIATPERL</sequence>
<keyword evidence="3" id="KW-1185">Reference proteome</keyword>
<feature type="transmembrane region" description="Helical" evidence="1">
    <location>
        <begin position="17"/>
        <end position="39"/>
    </location>
</feature>
<keyword evidence="1" id="KW-0472">Membrane</keyword>
<name>A0A6G1LLD9_9PEZI</name>
<keyword evidence="1" id="KW-0812">Transmembrane</keyword>
<dbReference type="EMBL" id="ML995812">
    <property type="protein sequence ID" value="KAF2772984.1"/>
    <property type="molecule type" value="Genomic_DNA"/>
</dbReference>
<evidence type="ECO:0000313" key="2">
    <source>
        <dbReference type="EMBL" id="KAF2772984.1"/>
    </source>
</evidence>
<reference evidence="2" key="1">
    <citation type="journal article" date="2020" name="Stud. Mycol.">
        <title>101 Dothideomycetes genomes: a test case for predicting lifestyles and emergence of pathogens.</title>
        <authorList>
            <person name="Haridas S."/>
            <person name="Albert R."/>
            <person name="Binder M."/>
            <person name="Bloem J."/>
            <person name="Labutti K."/>
            <person name="Salamov A."/>
            <person name="Andreopoulos B."/>
            <person name="Baker S."/>
            <person name="Barry K."/>
            <person name="Bills G."/>
            <person name="Bluhm B."/>
            <person name="Cannon C."/>
            <person name="Castanera R."/>
            <person name="Culley D."/>
            <person name="Daum C."/>
            <person name="Ezra D."/>
            <person name="Gonzalez J."/>
            <person name="Henrissat B."/>
            <person name="Kuo A."/>
            <person name="Liang C."/>
            <person name="Lipzen A."/>
            <person name="Lutzoni F."/>
            <person name="Magnuson J."/>
            <person name="Mondo S."/>
            <person name="Nolan M."/>
            <person name="Ohm R."/>
            <person name="Pangilinan J."/>
            <person name="Park H.-J."/>
            <person name="Ramirez L."/>
            <person name="Alfaro M."/>
            <person name="Sun H."/>
            <person name="Tritt A."/>
            <person name="Yoshinaga Y."/>
            <person name="Zwiers L.-H."/>
            <person name="Turgeon B."/>
            <person name="Goodwin S."/>
            <person name="Spatafora J."/>
            <person name="Crous P."/>
            <person name="Grigoriev I."/>
        </authorList>
    </citation>
    <scope>NUCLEOTIDE SEQUENCE</scope>
    <source>
        <strain evidence="2">CBS 116005</strain>
    </source>
</reference>
<keyword evidence="1" id="KW-1133">Transmembrane helix</keyword>
<protein>
    <submittedName>
        <fullName evidence="2">Uncharacterized protein</fullName>
    </submittedName>
</protein>
<organism evidence="2 3">
    <name type="scientific">Teratosphaeria nubilosa</name>
    <dbReference type="NCBI Taxonomy" id="161662"/>
    <lineage>
        <taxon>Eukaryota</taxon>
        <taxon>Fungi</taxon>
        <taxon>Dikarya</taxon>
        <taxon>Ascomycota</taxon>
        <taxon>Pezizomycotina</taxon>
        <taxon>Dothideomycetes</taxon>
        <taxon>Dothideomycetidae</taxon>
        <taxon>Mycosphaerellales</taxon>
        <taxon>Teratosphaeriaceae</taxon>
        <taxon>Teratosphaeria</taxon>
    </lineage>
</organism>
<gene>
    <name evidence="2" type="ORF">EJ03DRAFT_150789</name>
</gene>
<dbReference type="Proteomes" id="UP000799436">
    <property type="component" value="Unassembled WGS sequence"/>
</dbReference>